<comment type="caution">
    <text evidence="7">The sequence shown here is derived from an EMBL/GenBank/DDBJ whole genome shotgun (WGS) entry which is preliminary data.</text>
</comment>
<feature type="transmembrane region" description="Helical" evidence="5">
    <location>
        <begin position="58"/>
        <end position="81"/>
    </location>
</feature>
<sequence length="208" mass="21232">MPELQAAPAGPTPGRAWVLMAAALSAGSVLALALPSALLDWQPEAFGTEPWRAFSAAFVHWSLFHLLANLLGAAVVAALGLAARLPRAATLAWAAAWPLAHLPLLLQPALAHYGGLSGVLHAGVAVAALWLLVRESGRRRLLGAAMAVGLLVKLGLEAPWGPPLRPAQGLLNGGFDIATAPLAHATGAGAGLLCAALALLLTHRQSRG</sequence>
<evidence type="ECO:0000256" key="2">
    <source>
        <dbReference type="ARBA" id="ARBA00022692"/>
    </source>
</evidence>
<evidence type="ECO:0000256" key="1">
    <source>
        <dbReference type="ARBA" id="ARBA00004141"/>
    </source>
</evidence>
<evidence type="ECO:0000313" key="8">
    <source>
        <dbReference type="Proteomes" id="UP000285575"/>
    </source>
</evidence>
<reference evidence="7 8" key="1">
    <citation type="submission" date="2019-01" db="EMBL/GenBank/DDBJ databases">
        <authorList>
            <person name="Chen W.-M."/>
        </authorList>
    </citation>
    <scope>NUCLEOTIDE SEQUENCE [LARGE SCALE GENOMIC DNA]</scope>
    <source>
        <strain evidence="7 8">KYPY4</strain>
    </source>
</reference>
<dbReference type="GO" id="GO:0016020">
    <property type="term" value="C:membrane"/>
    <property type="evidence" value="ECO:0007669"/>
    <property type="project" value="UniProtKB-SubCell"/>
</dbReference>
<evidence type="ECO:0000313" key="7">
    <source>
        <dbReference type="EMBL" id="RVU49078.1"/>
    </source>
</evidence>
<dbReference type="EMBL" id="SACR01000001">
    <property type="protein sequence ID" value="RVU49078.1"/>
    <property type="molecule type" value="Genomic_DNA"/>
</dbReference>
<keyword evidence="7" id="KW-0378">Hydrolase</keyword>
<keyword evidence="8" id="KW-1185">Reference proteome</keyword>
<evidence type="ECO:0000256" key="3">
    <source>
        <dbReference type="ARBA" id="ARBA00022989"/>
    </source>
</evidence>
<name>A0A437RQN3_9BURK</name>
<dbReference type="SUPFAM" id="SSF144091">
    <property type="entry name" value="Rhomboid-like"/>
    <property type="match status" value="1"/>
</dbReference>
<comment type="subcellular location">
    <subcellularLocation>
        <location evidence="1">Membrane</location>
        <topology evidence="1">Multi-pass membrane protein</topology>
    </subcellularLocation>
</comment>
<dbReference type="EC" id="3.4.21.-" evidence="7"/>
<keyword evidence="3 5" id="KW-1133">Transmembrane helix</keyword>
<evidence type="ECO:0000259" key="6">
    <source>
        <dbReference type="Pfam" id="PF01694"/>
    </source>
</evidence>
<feature type="transmembrane region" description="Helical" evidence="5">
    <location>
        <begin position="140"/>
        <end position="160"/>
    </location>
</feature>
<dbReference type="InterPro" id="IPR035952">
    <property type="entry name" value="Rhomboid-like_sf"/>
</dbReference>
<feature type="transmembrane region" description="Helical" evidence="5">
    <location>
        <begin position="16"/>
        <end position="38"/>
    </location>
</feature>
<dbReference type="GO" id="GO:0004252">
    <property type="term" value="F:serine-type endopeptidase activity"/>
    <property type="evidence" value="ECO:0007669"/>
    <property type="project" value="InterPro"/>
</dbReference>
<gene>
    <name evidence="7" type="primary">rrtA</name>
    <name evidence="7" type="ORF">EOE66_00370</name>
</gene>
<dbReference type="Proteomes" id="UP000285575">
    <property type="component" value="Unassembled WGS sequence"/>
</dbReference>
<dbReference type="Pfam" id="PF01694">
    <property type="entry name" value="Rhomboid"/>
    <property type="match status" value="1"/>
</dbReference>
<organism evidence="7 8">
    <name type="scientific">Rubrivivax rivuli</name>
    <dbReference type="NCBI Taxonomy" id="1862385"/>
    <lineage>
        <taxon>Bacteria</taxon>
        <taxon>Pseudomonadati</taxon>
        <taxon>Pseudomonadota</taxon>
        <taxon>Betaproteobacteria</taxon>
        <taxon>Burkholderiales</taxon>
        <taxon>Sphaerotilaceae</taxon>
        <taxon>Rubrivivax</taxon>
    </lineage>
</organism>
<proteinExistence type="predicted"/>
<evidence type="ECO:0000256" key="4">
    <source>
        <dbReference type="ARBA" id="ARBA00023136"/>
    </source>
</evidence>
<feature type="transmembrane region" description="Helical" evidence="5">
    <location>
        <begin position="88"/>
        <end position="106"/>
    </location>
</feature>
<feature type="transmembrane region" description="Helical" evidence="5">
    <location>
        <begin position="180"/>
        <end position="201"/>
    </location>
</feature>
<keyword evidence="2 5" id="KW-0812">Transmembrane</keyword>
<protein>
    <submittedName>
        <fullName evidence="7">Rhombosortase</fullName>
        <ecNumber evidence="7">3.4.21.-</ecNumber>
    </submittedName>
</protein>
<keyword evidence="4 5" id="KW-0472">Membrane</keyword>
<dbReference type="Gene3D" id="1.20.1540.10">
    <property type="entry name" value="Rhomboid-like"/>
    <property type="match status" value="1"/>
</dbReference>
<accession>A0A437RQN3</accession>
<dbReference type="InterPro" id="IPR022764">
    <property type="entry name" value="Peptidase_S54_rhomboid_dom"/>
</dbReference>
<dbReference type="InterPro" id="IPR023826">
    <property type="entry name" value="Rhom-like_SP_proteobac"/>
</dbReference>
<dbReference type="AlphaFoldDB" id="A0A437RQN3"/>
<feature type="transmembrane region" description="Helical" evidence="5">
    <location>
        <begin position="112"/>
        <end position="133"/>
    </location>
</feature>
<evidence type="ECO:0000256" key="5">
    <source>
        <dbReference type="SAM" id="Phobius"/>
    </source>
</evidence>
<feature type="domain" description="Peptidase S54 rhomboid" evidence="6">
    <location>
        <begin position="49"/>
        <end position="198"/>
    </location>
</feature>
<dbReference type="NCBIfam" id="TIGR03902">
    <property type="entry name" value="rhom_GG_sort"/>
    <property type="match status" value="1"/>
</dbReference>